<dbReference type="InterPro" id="IPR004094">
    <property type="entry name" value="Antistasin-like"/>
</dbReference>
<dbReference type="EnsemblMetazoa" id="G8608.1">
    <property type="protein sequence ID" value="G8608.1:cds"/>
    <property type="gene ID" value="G8608"/>
</dbReference>
<evidence type="ECO:0000256" key="4">
    <source>
        <dbReference type="SAM" id="SignalP"/>
    </source>
</evidence>
<dbReference type="GO" id="GO:0004867">
    <property type="term" value="F:serine-type endopeptidase inhibitor activity"/>
    <property type="evidence" value="ECO:0007669"/>
    <property type="project" value="UniProtKB-KW"/>
</dbReference>
<evidence type="ECO:0000313" key="6">
    <source>
        <dbReference type="EnsemblMetazoa" id="G8608.1:cds"/>
    </source>
</evidence>
<feature type="chain" id="PRO_5036469760" description="Antistasin-like domain-containing protein" evidence="4">
    <location>
        <begin position="19"/>
        <end position="323"/>
    </location>
</feature>
<evidence type="ECO:0000256" key="2">
    <source>
        <dbReference type="ARBA" id="ARBA00022900"/>
    </source>
</evidence>
<organism evidence="6 7">
    <name type="scientific">Magallana gigas</name>
    <name type="common">Pacific oyster</name>
    <name type="synonym">Crassostrea gigas</name>
    <dbReference type="NCBI Taxonomy" id="29159"/>
    <lineage>
        <taxon>Eukaryota</taxon>
        <taxon>Metazoa</taxon>
        <taxon>Spiralia</taxon>
        <taxon>Lophotrochozoa</taxon>
        <taxon>Mollusca</taxon>
        <taxon>Bivalvia</taxon>
        <taxon>Autobranchia</taxon>
        <taxon>Pteriomorphia</taxon>
        <taxon>Ostreida</taxon>
        <taxon>Ostreoidea</taxon>
        <taxon>Ostreidae</taxon>
        <taxon>Magallana</taxon>
    </lineage>
</organism>
<proteinExistence type="predicted"/>
<dbReference type="Pfam" id="PF02822">
    <property type="entry name" value="Antistasin"/>
    <property type="match status" value="1"/>
</dbReference>
<dbReference type="AlphaFoldDB" id="A0A8W8NZW8"/>
<keyword evidence="1" id="KW-0646">Protease inhibitor</keyword>
<evidence type="ECO:0000256" key="3">
    <source>
        <dbReference type="SAM" id="MobiDB-lite"/>
    </source>
</evidence>
<feature type="region of interest" description="Disordered" evidence="3">
    <location>
        <begin position="122"/>
        <end position="199"/>
    </location>
</feature>
<feature type="domain" description="Antistasin-like" evidence="5">
    <location>
        <begin position="289"/>
        <end position="315"/>
    </location>
</feature>
<feature type="compositionally biased region" description="Low complexity" evidence="3">
    <location>
        <begin position="149"/>
        <end position="199"/>
    </location>
</feature>
<dbReference type="InterPro" id="IPR011061">
    <property type="entry name" value="Hirudin/antistatin"/>
</dbReference>
<name>A0A8W8NZW8_MAGGI</name>
<feature type="compositionally biased region" description="Low complexity" evidence="3">
    <location>
        <begin position="122"/>
        <end position="138"/>
    </location>
</feature>
<keyword evidence="4" id="KW-0732">Signal</keyword>
<protein>
    <recommendedName>
        <fullName evidence="5">Antistasin-like domain-containing protein</fullName>
    </recommendedName>
</protein>
<sequence>MKFINAFIWALLFSTLEAFLFTINKNNALGSCEPNFLCPPMCLKITHNGCECDCSKMDPSHPEHLGGNSHQQSSQTGYNIQNGGGCNTNWMSCQAPCAAAINPTSGCVECNCPQAMTLQPASTQSTTTTGTTSHVVTTKPPLTSSPVITQQKTTPMSTTSTPQTSTTRTTLLQTTSTLSSSSSSTLSSTKSLTTSSSPSCRGAIQCILSCPNGFFIDPIPAPDGCPRCFCKTANITEPSQSSTSTSSGNPSTTQFQTVSFPVHLTTPHSPATPTTTTRPPSTTLHRIVCPGVFNCSKTCYTGYRLDSQGCPLCECAPLPTGLP</sequence>
<evidence type="ECO:0000256" key="1">
    <source>
        <dbReference type="ARBA" id="ARBA00022690"/>
    </source>
</evidence>
<feature type="signal peptide" evidence="4">
    <location>
        <begin position="1"/>
        <end position="18"/>
    </location>
</feature>
<dbReference type="Proteomes" id="UP000005408">
    <property type="component" value="Unassembled WGS sequence"/>
</dbReference>
<dbReference type="Gene3D" id="2.10.22.10">
    <property type="entry name" value="Antistasin, domain 1"/>
    <property type="match status" value="2"/>
</dbReference>
<dbReference type="SUPFAM" id="SSF57262">
    <property type="entry name" value="Leech antihemostatic proteins"/>
    <property type="match status" value="1"/>
</dbReference>
<keyword evidence="2" id="KW-0722">Serine protease inhibitor</keyword>
<reference evidence="6" key="1">
    <citation type="submission" date="2022-08" db="UniProtKB">
        <authorList>
            <consortium name="EnsemblMetazoa"/>
        </authorList>
    </citation>
    <scope>IDENTIFICATION</scope>
    <source>
        <strain evidence="6">05x7-T-G4-1.051#20</strain>
    </source>
</reference>
<evidence type="ECO:0000259" key="5">
    <source>
        <dbReference type="PROSITE" id="PS51252"/>
    </source>
</evidence>
<evidence type="ECO:0000313" key="7">
    <source>
        <dbReference type="Proteomes" id="UP000005408"/>
    </source>
</evidence>
<accession>A0A8W8NZW8</accession>
<keyword evidence="7" id="KW-1185">Reference proteome</keyword>
<dbReference type="PROSITE" id="PS51252">
    <property type="entry name" value="ANTISTASIN"/>
    <property type="match status" value="1"/>
</dbReference>